<proteinExistence type="predicted"/>
<protein>
    <recommendedName>
        <fullName evidence="4">DUF5642 domain-containing protein</fullName>
    </recommendedName>
</protein>
<dbReference type="EMBL" id="BAAAZW010000001">
    <property type="protein sequence ID" value="GAA3948541.1"/>
    <property type="molecule type" value="Genomic_DNA"/>
</dbReference>
<evidence type="ECO:0008006" key="4">
    <source>
        <dbReference type="Google" id="ProtNLM"/>
    </source>
</evidence>
<organism evidence="2 3">
    <name type="scientific">Gordonia caeni</name>
    <dbReference type="NCBI Taxonomy" id="1007097"/>
    <lineage>
        <taxon>Bacteria</taxon>
        <taxon>Bacillati</taxon>
        <taxon>Actinomycetota</taxon>
        <taxon>Actinomycetes</taxon>
        <taxon>Mycobacteriales</taxon>
        <taxon>Gordoniaceae</taxon>
        <taxon>Gordonia</taxon>
    </lineage>
</organism>
<feature type="region of interest" description="Disordered" evidence="1">
    <location>
        <begin position="1"/>
        <end position="26"/>
    </location>
</feature>
<evidence type="ECO:0000313" key="3">
    <source>
        <dbReference type="Proteomes" id="UP001418444"/>
    </source>
</evidence>
<reference evidence="3" key="1">
    <citation type="journal article" date="2019" name="Int. J. Syst. Evol. Microbiol.">
        <title>The Global Catalogue of Microorganisms (GCM) 10K type strain sequencing project: providing services to taxonomists for standard genome sequencing and annotation.</title>
        <authorList>
            <consortium name="The Broad Institute Genomics Platform"/>
            <consortium name="The Broad Institute Genome Sequencing Center for Infectious Disease"/>
            <person name="Wu L."/>
            <person name="Ma J."/>
        </authorList>
    </citation>
    <scope>NUCLEOTIDE SEQUENCE [LARGE SCALE GENOMIC DNA]</scope>
    <source>
        <strain evidence="3">JCM 16923</strain>
    </source>
</reference>
<feature type="compositionally biased region" description="Gly residues" evidence="1">
    <location>
        <begin position="1"/>
        <end position="12"/>
    </location>
</feature>
<evidence type="ECO:0000256" key="1">
    <source>
        <dbReference type="SAM" id="MobiDB-lite"/>
    </source>
</evidence>
<feature type="compositionally biased region" description="Low complexity" evidence="1">
    <location>
        <begin position="13"/>
        <end position="24"/>
    </location>
</feature>
<accession>A0ABP7NJE3</accession>
<name>A0ABP7NJE3_9ACTN</name>
<dbReference type="Proteomes" id="UP001418444">
    <property type="component" value="Unassembled WGS sequence"/>
</dbReference>
<comment type="caution">
    <text evidence="2">The sequence shown here is derived from an EMBL/GenBank/DDBJ whole genome shotgun (WGS) entry which is preliminary data.</text>
</comment>
<sequence length="220" mass="22332">MLALAGCGGDGEGSAPDAAESADPSKVQSLVLPADDFPAGFEVQEIPADQLQSMTDQILEETKNAEITPASCVQLGLMPEHVDTSDVGLAVATSGTTNLGTAVTTTSPSMADQRAALSGKCAHLTVKMTSGAAAGAEGTVDQKEVPAPASRADEALAVEQESTSTVSGTTTETKSLLGFATVNGYTVTVQYTSLNAGDLDRAVFDEFFVSAVDHVADATS</sequence>
<gene>
    <name evidence="2" type="ORF">GCM10022231_02270</name>
</gene>
<keyword evidence="3" id="KW-1185">Reference proteome</keyword>
<evidence type="ECO:0000313" key="2">
    <source>
        <dbReference type="EMBL" id="GAA3948541.1"/>
    </source>
</evidence>